<dbReference type="PANTHER" id="PTHR37783">
    <property type="entry name" value="MEMBRANE PROTEIN, PUTATIVE (AFU_ORTHOLOGUE AFUA_1G04315)-RELATED"/>
    <property type="match status" value="1"/>
</dbReference>
<proteinExistence type="predicted"/>
<dbReference type="Pfam" id="PF10615">
    <property type="entry name" value="DUF2470"/>
    <property type="match status" value="1"/>
</dbReference>
<accession>A0A024SIW3</accession>
<name>A0A024SIW3_HYPJR</name>
<feature type="domain" description="DUF2470" evidence="2">
    <location>
        <begin position="14"/>
        <end position="89"/>
    </location>
</feature>
<dbReference type="OrthoDB" id="5553410at2759"/>
<organism evidence="3 4">
    <name type="scientific">Hypocrea jecorina (strain ATCC 56765 / BCRC 32924 / NRRL 11460 / Rut C-30)</name>
    <name type="common">Trichoderma reesei</name>
    <dbReference type="NCBI Taxonomy" id="1344414"/>
    <lineage>
        <taxon>Eukaryota</taxon>
        <taxon>Fungi</taxon>
        <taxon>Dikarya</taxon>
        <taxon>Ascomycota</taxon>
        <taxon>Pezizomycotina</taxon>
        <taxon>Sordariomycetes</taxon>
        <taxon>Hypocreomycetidae</taxon>
        <taxon>Hypocreales</taxon>
        <taxon>Hypocreaceae</taxon>
        <taxon>Trichoderma</taxon>
    </lineage>
</organism>
<evidence type="ECO:0000313" key="3">
    <source>
        <dbReference type="EMBL" id="ETS05681.1"/>
    </source>
</evidence>
<feature type="transmembrane region" description="Helical" evidence="1">
    <location>
        <begin position="115"/>
        <end position="134"/>
    </location>
</feature>
<evidence type="ECO:0000313" key="4">
    <source>
        <dbReference type="Proteomes" id="UP000024376"/>
    </source>
</evidence>
<keyword evidence="1" id="KW-1133">Transmembrane helix</keyword>
<evidence type="ECO:0000256" key="1">
    <source>
        <dbReference type="SAM" id="Phobius"/>
    </source>
</evidence>
<evidence type="ECO:0000259" key="2">
    <source>
        <dbReference type="Pfam" id="PF10615"/>
    </source>
</evidence>
<keyword evidence="1" id="KW-0472">Membrane</keyword>
<dbReference type="HOGENOM" id="CLU_081019_0_0_1"/>
<dbReference type="AlphaFoldDB" id="A0A024SIW3"/>
<protein>
    <recommendedName>
        <fullName evidence="2">DUF2470 domain-containing protein</fullName>
    </recommendedName>
</protein>
<dbReference type="PANTHER" id="PTHR37783:SF1">
    <property type="entry name" value="MEMBRANE PROTEIN, PUTATIVE (AFU_ORTHOLOGUE AFUA_1G04315)-RELATED"/>
    <property type="match status" value="1"/>
</dbReference>
<dbReference type="InterPro" id="IPR019595">
    <property type="entry name" value="DUF2470"/>
</dbReference>
<reference evidence="4" key="1">
    <citation type="journal article" date="2013" name="Ind. Biotechnol.">
        <title>Comparative genomics analysis of Trichoderma reesei strains.</title>
        <authorList>
            <person name="Koike H."/>
            <person name="Aerts A."/>
            <person name="LaButti K."/>
            <person name="Grigoriev I.V."/>
            <person name="Baker S.E."/>
        </authorList>
    </citation>
    <scope>NUCLEOTIDE SEQUENCE [LARGE SCALE GENOMIC DNA]</scope>
    <source>
        <strain evidence="4">ATCC 56765 / BCRC 32924 / NRRL 11460 / Rut C-30</strain>
    </source>
</reference>
<gene>
    <name evidence="3" type="ORF">M419DRAFT_72047</name>
</gene>
<keyword evidence="1" id="KW-0812">Transmembrane</keyword>
<dbReference type="Gene3D" id="3.20.180.10">
    <property type="entry name" value="PNP-oxidase-like"/>
    <property type="match status" value="1"/>
</dbReference>
<dbReference type="EMBL" id="KI911140">
    <property type="protein sequence ID" value="ETS05681.1"/>
    <property type="molecule type" value="Genomic_DNA"/>
</dbReference>
<dbReference type="InterPro" id="IPR037119">
    <property type="entry name" value="Haem_oxidase_HugZ-like_sf"/>
</dbReference>
<dbReference type="Proteomes" id="UP000024376">
    <property type="component" value="Unassembled WGS sequence"/>
</dbReference>
<sequence length="228" mass="25769">MATNRAPPSEQEMKARIITHMNTQHTRELSHYLRHYAGLSARAAAASPAIQDMDLSKMTIATRGGGTYDVPFSPPLSSWAEARPRVIAMDAAAREALGISDVYLTEYAFPRGFDWVPFVGVCFYYVCAAGLPWVVPGSAAWDVLGHVFPGGPEWFRWVVKTIFGIVLAIHLVEVYLLDKWRLQKYGVARFSGLWWAWASNIFVEGITTWKRLDRIIAEKRAQKEEKKH</sequence>
<dbReference type="KEGG" id="trr:M419DRAFT_72047"/>
<feature type="transmembrane region" description="Helical" evidence="1">
    <location>
        <begin position="154"/>
        <end position="177"/>
    </location>
</feature>